<proteinExistence type="predicted"/>
<dbReference type="Proteomes" id="UP000184310">
    <property type="component" value="Unassembled WGS sequence"/>
</dbReference>
<dbReference type="EMBL" id="FQZB01000010">
    <property type="protein sequence ID" value="SHJ73451.1"/>
    <property type="molecule type" value="Genomic_DNA"/>
</dbReference>
<evidence type="ECO:0000313" key="1">
    <source>
        <dbReference type="EMBL" id="SHJ73451.1"/>
    </source>
</evidence>
<name>A0A1M6LQH8_9CLOT</name>
<evidence type="ECO:0000313" key="2">
    <source>
        <dbReference type="Proteomes" id="UP000184310"/>
    </source>
</evidence>
<accession>A0A1M6LQH8</accession>
<dbReference type="AlphaFoldDB" id="A0A1M6LQH8"/>
<protein>
    <submittedName>
        <fullName evidence="1">Uncharacterized protein</fullName>
    </submittedName>
</protein>
<dbReference type="RefSeq" id="WP_072987893.1">
    <property type="nucleotide sequence ID" value="NZ_FQZB01000010.1"/>
</dbReference>
<keyword evidence="2" id="KW-1185">Reference proteome</keyword>
<gene>
    <name evidence="1" type="ORF">SAMN02745163_02458</name>
</gene>
<organism evidence="1 2">
    <name type="scientific">Clostridium cavendishii DSM 21758</name>
    <dbReference type="NCBI Taxonomy" id="1121302"/>
    <lineage>
        <taxon>Bacteria</taxon>
        <taxon>Bacillati</taxon>
        <taxon>Bacillota</taxon>
        <taxon>Clostridia</taxon>
        <taxon>Eubacteriales</taxon>
        <taxon>Clostridiaceae</taxon>
        <taxon>Clostridium</taxon>
    </lineage>
</organism>
<dbReference type="OrthoDB" id="2055132at2"/>
<reference evidence="1 2" key="1">
    <citation type="submission" date="2016-11" db="EMBL/GenBank/DDBJ databases">
        <authorList>
            <person name="Jaros S."/>
            <person name="Januszkiewicz K."/>
            <person name="Wedrychowicz H."/>
        </authorList>
    </citation>
    <scope>NUCLEOTIDE SEQUENCE [LARGE SCALE GENOMIC DNA]</scope>
    <source>
        <strain evidence="1 2">DSM 21758</strain>
    </source>
</reference>
<sequence length="136" mass="15864">MKLCVKEAYLTMVWFIDSFYCESKDNDLGALLGDLSPSTFLDCISADPAAWDIWNKIISKFDLKDREYKYVKEDELLKIIELFLNDFAGNCFELGIIYENLGLLSNNNFDSELLERWNKAIKKGKEKHSEHFYGLK</sequence>